<evidence type="ECO:0000313" key="2">
    <source>
        <dbReference type="EMBL" id="CAD8183829.1"/>
    </source>
</evidence>
<sequence>MPCFFVLLKLVLNLLVLYFLKLHLITIFGDTLAHYISLRIQNKRKKTNFRTYKAFMHQHPYNNNRSPATKIENRKHKIHQCFRLFQQSMDRMAIRLLTTLKEKAFIVQSKTYKKFDSIQSYSVSVKIFNTIWHLFADLELIYCQQMQAQLIWQFCSMLKKRCRNLREINAHVIQYLVKKEFCMSVSRSKQYKLFRTADAKIAQQHQQRVKIIRTLSWQFIQFTGLRIVLLNQRCYKLNTWLYLQEISASNILSYFYNNSGSQITNLTFVI</sequence>
<dbReference type="EMBL" id="CAJJDP010000081">
    <property type="protein sequence ID" value="CAD8183829.1"/>
    <property type="molecule type" value="Genomic_DNA"/>
</dbReference>
<evidence type="ECO:0000256" key="1">
    <source>
        <dbReference type="SAM" id="Phobius"/>
    </source>
</evidence>
<name>A0A8S1W7K4_PAROT</name>
<evidence type="ECO:0000313" key="3">
    <source>
        <dbReference type="Proteomes" id="UP000683925"/>
    </source>
</evidence>
<protein>
    <recommendedName>
        <fullName evidence="4">Transmembrane protein</fullName>
    </recommendedName>
</protein>
<reference evidence="2" key="1">
    <citation type="submission" date="2021-01" db="EMBL/GenBank/DDBJ databases">
        <authorList>
            <consortium name="Genoscope - CEA"/>
            <person name="William W."/>
        </authorList>
    </citation>
    <scope>NUCLEOTIDE SEQUENCE</scope>
</reference>
<dbReference type="Proteomes" id="UP000683925">
    <property type="component" value="Unassembled WGS sequence"/>
</dbReference>
<accession>A0A8S1W7K4</accession>
<evidence type="ECO:0008006" key="4">
    <source>
        <dbReference type="Google" id="ProtNLM"/>
    </source>
</evidence>
<feature type="transmembrane region" description="Helical" evidence="1">
    <location>
        <begin position="15"/>
        <end position="36"/>
    </location>
</feature>
<keyword evidence="3" id="KW-1185">Reference proteome</keyword>
<keyword evidence="1" id="KW-0812">Transmembrane</keyword>
<keyword evidence="1" id="KW-0472">Membrane</keyword>
<gene>
    <name evidence="2" type="ORF">POCTA_138.1.T0820005</name>
</gene>
<keyword evidence="1" id="KW-1133">Transmembrane helix</keyword>
<comment type="caution">
    <text evidence="2">The sequence shown here is derived from an EMBL/GenBank/DDBJ whole genome shotgun (WGS) entry which is preliminary data.</text>
</comment>
<organism evidence="2 3">
    <name type="scientific">Paramecium octaurelia</name>
    <dbReference type="NCBI Taxonomy" id="43137"/>
    <lineage>
        <taxon>Eukaryota</taxon>
        <taxon>Sar</taxon>
        <taxon>Alveolata</taxon>
        <taxon>Ciliophora</taxon>
        <taxon>Intramacronucleata</taxon>
        <taxon>Oligohymenophorea</taxon>
        <taxon>Peniculida</taxon>
        <taxon>Parameciidae</taxon>
        <taxon>Paramecium</taxon>
    </lineage>
</organism>
<dbReference type="AlphaFoldDB" id="A0A8S1W7K4"/>
<proteinExistence type="predicted"/>